<dbReference type="InterPro" id="IPR048519">
    <property type="entry name" value="Gfd2/YDR514C-like_C"/>
</dbReference>
<dbReference type="Gene3D" id="3.30.420.10">
    <property type="entry name" value="Ribonuclease H-like superfamily/Ribonuclease H"/>
    <property type="match status" value="1"/>
</dbReference>
<feature type="domain" description="Gfd2/YDR514C-like C-terminal" evidence="1">
    <location>
        <begin position="58"/>
        <end position="236"/>
    </location>
</feature>
<dbReference type="PANTHER" id="PTHR28083:SF1">
    <property type="entry name" value="GOOD FOR FULL DBP5 ACTIVITY PROTEIN 2"/>
    <property type="match status" value="1"/>
</dbReference>
<proteinExistence type="predicted"/>
<dbReference type="EMBL" id="WVTA01000003">
    <property type="protein sequence ID" value="KAK3214941.1"/>
    <property type="molecule type" value="Genomic_DNA"/>
</dbReference>
<name>A0AAN6RL24_9PLEO</name>
<protein>
    <recommendedName>
        <fullName evidence="1">Gfd2/YDR514C-like C-terminal domain-containing protein</fullName>
    </recommendedName>
</protein>
<evidence type="ECO:0000313" key="2">
    <source>
        <dbReference type="EMBL" id="KAK3214941.1"/>
    </source>
</evidence>
<dbReference type="GO" id="GO:0005634">
    <property type="term" value="C:nucleus"/>
    <property type="evidence" value="ECO:0007669"/>
    <property type="project" value="TreeGrafter"/>
</dbReference>
<dbReference type="AlphaFoldDB" id="A0AAN6RL24"/>
<organism evidence="2 3">
    <name type="scientific">Pseudopithomyces chartarum</name>
    <dbReference type="NCBI Taxonomy" id="1892770"/>
    <lineage>
        <taxon>Eukaryota</taxon>
        <taxon>Fungi</taxon>
        <taxon>Dikarya</taxon>
        <taxon>Ascomycota</taxon>
        <taxon>Pezizomycotina</taxon>
        <taxon>Dothideomycetes</taxon>
        <taxon>Pleosporomycetidae</taxon>
        <taxon>Pleosporales</taxon>
        <taxon>Massarineae</taxon>
        <taxon>Didymosphaeriaceae</taxon>
        <taxon>Pseudopithomyces</taxon>
    </lineage>
</organism>
<evidence type="ECO:0000259" key="1">
    <source>
        <dbReference type="Pfam" id="PF21762"/>
    </source>
</evidence>
<accession>A0AAN6RL24</accession>
<gene>
    <name evidence="2" type="ORF">GRF29_19g1751719</name>
</gene>
<dbReference type="InterPro" id="IPR012337">
    <property type="entry name" value="RNaseH-like_sf"/>
</dbReference>
<dbReference type="SUPFAM" id="SSF53098">
    <property type="entry name" value="Ribonuclease H-like"/>
    <property type="match status" value="1"/>
</dbReference>
<dbReference type="Pfam" id="PF21762">
    <property type="entry name" value="DEDDh_C"/>
    <property type="match status" value="1"/>
</dbReference>
<dbReference type="InterPro" id="IPR036397">
    <property type="entry name" value="RNaseH_sf"/>
</dbReference>
<dbReference type="InterPro" id="IPR040151">
    <property type="entry name" value="Gfd2/YDR514C-like"/>
</dbReference>
<evidence type="ECO:0000313" key="3">
    <source>
        <dbReference type="Proteomes" id="UP001280581"/>
    </source>
</evidence>
<keyword evidence="3" id="KW-1185">Reference proteome</keyword>
<comment type="caution">
    <text evidence="2">The sequence shown here is derived from an EMBL/GenBank/DDBJ whole genome shotgun (WGS) entry which is preliminary data.</text>
</comment>
<reference evidence="2 3" key="1">
    <citation type="submission" date="2021-02" db="EMBL/GenBank/DDBJ databases">
        <title>Genome assembly of Pseudopithomyces chartarum.</title>
        <authorList>
            <person name="Jauregui R."/>
            <person name="Singh J."/>
            <person name="Voisey C."/>
        </authorList>
    </citation>
    <scope>NUCLEOTIDE SEQUENCE [LARGE SCALE GENOMIC DNA]</scope>
    <source>
        <strain evidence="2 3">AGR01</strain>
    </source>
</reference>
<sequence>MNSVADVNNTQLVALSQFYSETLQSGKLRHVDMMAHTLGLKEHEGIFQEHRDILKRCVFRSIDLEWFELGPQRITEIGIAMLNRCGSTSKPITKIQHMRVYHMRLKETAHLVNSLKCEGHPEDFSFGKTTFVTSSEAKQALNDSLVPRDLSGNLKPMVLIGHAVDNDIDVLREKFDFDLAALGNIVMILDTQVMASELGMNGQRKMRLGHILQQFHITEPYLHNAGNDAGQTMVAAALLAGEYATGKGRYADANRGDVNHVKALVRKHGKRPRWGVPRFCTNCESTEHMVGGCPNQYWCQRCAAVPNLVFRANTHPAAKCGLPETPCKKCVDSKSEYREYTALTHFTEDCHVDEQMAEYWKNCDTM</sequence>
<dbReference type="GO" id="GO:0003676">
    <property type="term" value="F:nucleic acid binding"/>
    <property type="evidence" value="ECO:0007669"/>
    <property type="project" value="InterPro"/>
</dbReference>
<dbReference type="PANTHER" id="PTHR28083">
    <property type="entry name" value="GOOD FOR FULL DBP5 ACTIVITY PROTEIN 2"/>
    <property type="match status" value="1"/>
</dbReference>
<dbReference type="Proteomes" id="UP001280581">
    <property type="component" value="Unassembled WGS sequence"/>
</dbReference>